<sequence length="378" mass="41253">MAATDTTAPLIQGLAWTITALSLWFCILRLFIKWKYRGKLWYDDYTLAASMAFLLVNTGLIQSITALGYGKHVKDIVATAPQNIRRIVMHLQFLSGVVRLSTNLARVSFGITLLQLSNEREKLFVWFAITTLLAVTTPAIILPFVSCIPYDKIFDPTIPGTCINEGVSIGYFVFEGAWTSLVDFSLVALPWRVLSRLQIRRVEKLGASIAMSLGVLSGVVTIIRTIHTNQIIDEDWTYTSAGLTIWNMVEPAAVIIAASLPNLRVFIVKNTANLKAGIKAGSKTRLCSRGKCRGKCRKADEIYLDKVQSTMKAISAGSATGRGEATAWITSRATGDDDSEKSILHNAGAIPSTGIVQTNTFAVEYPEETRPASTEGAG</sequence>
<keyword evidence="4 6" id="KW-0472">Membrane</keyword>
<dbReference type="PANTHER" id="PTHR33048:SF42">
    <property type="entry name" value="INTEGRAL MEMBRANE PROTEIN"/>
    <property type="match status" value="1"/>
</dbReference>
<reference evidence="8" key="1">
    <citation type="submission" date="2016-03" db="EMBL/GenBank/DDBJ databases">
        <title>Draft genome sequence of Rosellinia necatrix.</title>
        <authorList>
            <person name="Kanematsu S."/>
        </authorList>
    </citation>
    <scope>NUCLEOTIDE SEQUENCE [LARGE SCALE GENOMIC DNA]</scope>
    <source>
        <strain evidence="8">W97</strain>
    </source>
</reference>
<dbReference type="GO" id="GO:0016020">
    <property type="term" value="C:membrane"/>
    <property type="evidence" value="ECO:0007669"/>
    <property type="project" value="UniProtKB-SubCell"/>
</dbReference>
<feature type="transmembrane region" description="Helical" evidence="6">
    <location>
        <begin position="44"/>
        <end position="64"/>
    </location>
</feature>
<keyword evidence="2 6" id="KW-0812">Transmembrane</keyword>
<dbReference type="STRING" id="77044.A0A1W2TT51"/>
<name>A0A1W2TT51_ROSNE</name>
<protein>
    <recommendedName>
        <fullName evidence="7">Rhodopsin domain-containing protein</fullName>
    </recommendedName>
</protein>
<evidence type="ECO:0000313" key="9">
    <source>
        <dbReference type="Proteomes" id="UP000054516"/>
    </source>
</evidence>
<evidence type="ECO:0000259" key="7">
    <source>
        <dbReference type="Pfam" id="PF20684"/>
    </source>
</evidence>
<evidence type="ECO:0000256" key="6">
    <source>
        <dbReference type="SAM" id="Phobius"/>
    </source>
</evidence>
<dbReference type="Pfam" id="PF20684">
    <property type="entry name" value="Fung_rhodopsin"/>
    <property type="match status" value="1"/>
</dbReference>
<dbReference type="AlphaFoldDB" id="A0A1W2TT51"/>
<comment type="similarity">
    <text evidence="5">Belongs to the SAT4 family.</text>
</comment>
<evidence type="ECO:0000256" key="5">
    <source>
        <dbReference type="ARBA" id="ARBA00038359"/>
    </source>
</evidence>
<gene>
    <name evidence="8" type="ORF">SAMD00023353_7400420</name>
</gene>
<keyword evidence="3 6" id="KW-1133">Transmembrane helix</keyword>
<dbReference type="PANTHER" id="PTHR33048">
    <property type="entry name" value="PTH11-LIKE INTEGRAL MEMBRANE PROTEIN (AFU_ORTHOLOGUE AFUA_5G11245)"/>
    <property type="match status" value="1"/>
</dbReference>
<evidence type="ECO:0000256" key="1">
    <source>
        <dbReference type="ARBA" id="ARBA00004141"/>
    </source>
</evidence>
<keyword evidence="9" id="KW-1185">Reference proteome</keyword>
<dbReference type="EMBL" id="DF977519">
    <property type="protein sequence ID" value="GAP91741.1"/>
    <property type="molecule type" value="Genomic_DNA"/>
</dbReference>
<dbReference type="Proteomes" id="UP000054516">
    <property type="component" value="Unassembled WGS sequence"/>
</dbReference>
<evidence type="ECO:0000256" key="4">
    <source>
        <dbReference type="ARBA" id="ARBA00023136"/>
    </source>
</evidence>
<dbReference type="InterPro" id="IPR052337">
    <property type="entry name" value="SAT4-like"/>
</dbReference>
<feature type="domain" description="Rhodopsin" evidence="7">
    <location>
        <begin position="28"/>
        <end position="268"/>
    </location>
</feature>
<proteinExistence type="inferred from homology"/>
<feature type="transmembrane region" description="Helical" evidence="6">
    <location>
        <begin position="14"/>
        <end position="32"/>
    </location>
</feature>
<evidence type="ECO:0000256" key="2">
    <source>
        <dbReference type="ARBA" id="ARBA00022692"/>
    </source>
</evidence>
<feature type="transmembrane region" description="Helical" evidence="6">
    <location>
        <begin position="205"/>
        <end position="223"/>
    </location>
</feature>
<dbReference type="OrthoDB" id="5417887at2759"/>
<dbReference type="OMA" id="AWTIIWK"/>
<accession>A0A1W2TT51</accession>
<organism evidence="8">
    <name type="scientific">Rosellinia necatrix</name>
    <name type="common">White root-rot fungus</name>
    <dbReference type="NCBI Taxonomy" id="77044"/>
    <lineage>
        <taxon>Eukaryota</taxon>
        <taxon>Fungi</taxon>
        <taxon>Dikarya</taxon>
        <taxon>Ascomycota</taxon>
        <taxon>Pezizomycotina</taxon>
        <taxon>Sordariomycetes</taxon>
        <taxon>Xylariomycetidae</taxon>
        <taxon>Xylariales</taxon>
        <taxon>Xylariaceae</taxon>
        <taxon>Rosellinia</taxon>
    </lineage>
</organism>
<evidence type="ECO:0000313" key="8">
    <source>
        <dbReference type="EMBL" id="GAP91741.1"/>
    </source>
</evidence>
<comment type="subcellular location">
    <subcellularLocation>
        <location evidence="1">Membrane</location>
        <topology evidence="1">Multi-pass membrane protein</topology>
    </subcellularLocation>
</comment>
<evidence type="ECO:0000256" key="3">
    <source>
        <dbReference type="ARBA" id="ARBA00022989"/>
    </source>
</evidence>
<dbReference type="InterPro" id="IPR049326">
    <property type="entry name" value="Rhodopsin_dom_fungi"/>
</dbReference>
<feature type="transmembrane region" description="Helical" evidence="6">
    <location>
        <begin position="123"/>
        <end position="145"/>
    </location>
</feature>